<gene>
    <name evidence="3" type="ORF">GM658_24105</name>
</gene>
<proteinExistence type="predicted"/>
<keyword evidence="2" id="KW-0732">Signal</keyword>
<reference evidence="3 4" key="1">
    <citation type="submission" date="2019-11" db="EMBL/GenBank/DDBJ databases">
        <title>Type strains purchased from KCTC, JCM and DSMZ.</title>
        <authorList>
            <person name="Lu H."/>
        </authorList>
    </citation>
    <scope>NUCLEOTIDE SEQUENCE [LARGE SCALE GENOMIC DNA]</scope>
    <source>
        <strain evidence="3 4">JCM 31587</strain>
    </source>
</reference>
<dbReference type="OrthoDB" id="5786382at2"/>
<keyword evidence="4" id="KW-1185">Reference proteome</keyword>
<feature type="region of interest" description="Disordered" evidence="1">
    <location>
        <begin position="42"/>
        <end position="85"/>
    </location>
</feature>
<feature type="compositionally biased region" description="Low complexity" evidence="1">
    <location>
        <begin position="42"/>
        <end position="52"/>
    </location>
</feature>
<accession>A0A6L6QMX1</accession>
<feature type="signal peptide" evidence="2">
    <location>
        <begin position="1"/>
        <end position="24"/>
    </location>
</feature>
<name>A0A6L6QMX1_9BURK</name>
<dbReference type="EMBL" id="WNKX01000025">
    <property type="protein sequence ID" value="MTW13699.1"/>
    <property type="molecule type" value="Genomic_DNA"/>
</dbReference>
<comment type="caution">
    <text evidence="3">The sequence shown here is derived from an EMBL/GenBank/DDBJ whole genome shotgun (WGS) entry which is preliminary data.</text>
</comment>
<feature type="chain" id="PRO_5026861370" evidence="2">
    <location>
        <begin position="25"/>
        <end position="145"/>
    </location>
</feature>
<dbReference type="AlphaFoldDB" id="A0A6L6QMX1"/>
<protein>
    <submittedName>
        <fullName evidence="3">Uncharacterized protein</fullName>
    </submittedName>
</protein>
<evidence type="ECO:0000256" key="1">
    <source>
        <dbReference type="SAM" id="MobiDB-lite"/>
    </source>
</evidence>
<evidence type="ECO:0000256" key="2">
    <source>
        <dbReference type="SAM" id="SignalP"/>
    </source>
</evidence>
<evidence type="ECO:0000313" key="3">
    <source>
        <dbReference type="EMBL" id="MTW13699.1"/>
    </source>
</evidence>
<dbReference type="Proteomes" id="UP000472320">
    <property type="component" value="Unassembled WGS sequence"/>
</dbReference>
<organism evidence="3 4">
    <name type="scientific">Massilia eburnea</name>
    <dbReference type="NCBI Taxonomy" id="1776165"/>
    <lineage>
        <taxon>Bacteria</taxon>
        <taxon>Pseudomonadati</taxon>
        <taxon>Pseudomonadota</taxon>
        <taxon>Betaproteobacteria</taxon>
        <taxon>Burkholderiales</taxon>
        <taxon>Oxalobacteraceae</taxon>
        <taxon>Telluria group</taxon>
        <taxon>Massilia</taxon>
    </lineage>
</organism>
<sequence length="145" mass="14634">MRGLGRPVQVLALCGVLAPGLAAAAPWVDALPLGPLLAAPQPGAVQPAPVLAESTRPAPETAADAGPRPAQDERLEQMRGGSDAPWSDMKLSGTVANNNAVNVVTGSNIVTDGAFSNASGLPMVIQNSGANVLIQNATIVNVQIK</sequence>
<evidence type="ECO:0000313" key="4">
    <source>
        <dbReference type="Proteomes" id="UP000472320"/>
    </source>
</evidence>